<evidence type="ECO:0000313" key="3">
    <source>
        <dbReference type="Proteomes" id="UP001499988"/>
    </source>
</evidence>
<accession>A0ABP9F7A6</accession>
<evidence type="ECO:0000313" key="2">
    <source>
        <dbReference type="EMBL" id="GAA4895979.1"/>
    </source>
</evidence>
<comment type="caution">
    <text evidence="2">The sequence shown here is derived from an EMBL/GenBank/DDBJ whole genome shotgun (WGS) entry which is preliminary data.</text>
</comment>
<feature type="region of interest" description="Disordered" evidence="1">
    <location>
        <begin position="42"/>
        <end position="66"/>
    </location>
</feature>
<proteinExistence type="predicted"/>
<dbReference type="EMBL" id="BAABJZ010000096">
    <property type="protein sequence ID" value="GAA4895979.1"/>
    <property type="molecule type" value="Genomic_DNA"/>
</dbReference>
<feature type="compositionally biased region" description="Polar residues" evidence="1">
    <location>
        <begin position="42"/>
        <end position="56"/>
    </location>
</feature>
<organism evidence="2 3">
    <name type="scientific">Ferrimonas pelagia</name>
    <dbReference type="NCBI Taxonomy" id="1177826"/>
    <lineage>
        <taxon>Bacteria</taxon>
        <taxon>Pseudomonadati</taxon>
        <taxon>Pseudomonadota</taxon>
        <taxon>Gammaproteobacteria</taxon>
        <taxon>Alteromonadales</taxon>
        <taxon>Ferrimonadaceae</taxon>
        <taxon>Ferrimonas</taxon>
    </lineage>
</organism>
<protein>
    <submittedName>
        <fullName evidence="2">Uncharacterized protein</fullName>
    </submittedName>
</protein>
<reference evidence="3" key="1">
    <citation type="journal article" date="2019" name="Int. J. Syst. Evol. Microbiol.">
        <title>The Global Catalogue of Microorganisms (GCM) 10K type strain sequencing project: providing services to taxonomists for standard genome sequencing and annotation.</title>
        <authorList>
            <consortium name="The Broad Institute Genomics Platform"/>
            <consortium name="The Broad Institute Genome Sequencing Center for Infectious Disease"/>
            <person name="Wu L."/>
            <person name="Ma J."/>
        </authorList>
    </citation>
    <scope>NUCLEOTIDE SEQUENCE [LARGE SCALE GENOMIC DNA]</scope>
    <source>
        <strain evidence="3">JCM 18401</strain>
    </source>
</reference>
<evidence type="ECO:0000256" key="1">
    <source>
        <dbReference type="SAM" id="MobiDB-lite"/>
    </source>
</evidence>
<dbReference type="Proteomes" id="UP001499988">
    <property type="component" value="Unassembled WGS sequence"/>
</dbReference>
<gene>
    <name evidence="2" type="ORF">GCM10023333_31450</name>
</gene>
<name>A0ABP9F7A6_9GAMM</name>
<keyword evidence="3" id="KW-1185">Reference proteome</keyword>
<sequence length="78" mass="8457">MVSQPACFSTRRTSRRGFLSSNKRTWAQAKSQWMAMVGHNASVGNASSRGISQSQPKGRINKCDQSDAGKRFALPLGA</sequence>